<dbReference type="EMBL" id="KZ825471">
    <property type="protein sequence ID" value="PYI35154.1"/>
    <property type="molecule type" value="Genomic_DNA"/>
</dbReference>
<organism evidence="1 2">
    <name type="scientific">Aspergillus indologenus CBS 114.80</name>
    <dbReference type="NCBI Taxonomy" id="1450541"/>
    <lineage>
        <taxon>Eukaryota</taxon>
        <taxon>Fungi</taxon>
        <taxon>Dikarya</taxon>
        <taxon>Ascomycota</taxon>
        <taxon>Pezizomycotina</taxon>
        <taxon>Eurotiomycetes</taxon>
        <taxon>Eurotiomycetidae</taxon>
        <taxon>Eurotiales</taxon>
        <taxon>Aspergillaceae</taxon>
        <taxon>Aspergillus</taxon>
        <taxon>Aspergillus subgen. Circumdati</taxon>
    </lineage>
</organism>
<reference evidence="1 2" key="1">
    <citation type="submission" date="2018-02" db="EMBL/GenBank/DDBJ databases">
        <title>The genomes of Aspergillus section Nigri reveals drivers in fungal speciation.</title>
        <authorList>
            <consortium name="DOE Joint Genome Institute"/>
            <person name="Vesth T.C."/>
            <person name="Nybo J."/>
            <person name="Theobald S."/>
            <person name="Brandl J."/>
            <person name="Frisvad J.C."/>
            <person name="Nielsen K.F."/>
            <person name="Lyhne E.K."/>
            <person name="Kogle M.E."/>
            <person name="Kuo A."/>
            <person name="Riley R."/>
            <person name="Clum A."/>
            <person name="Nolan M."/>
            <person name="Lipzen A."/>
            <person name="Salamov A."/>
            <person name="Henrissat B."/>
            <person name="Wiebenga A."/>
            <person name="De vries R.P."/>
            <person name="Grigoriev I.V."/>
            <person name="Mortensen U.H."/>
            <person name="Andersen M.R."/>
            <person name="Baker S.E."/>
        </authorList>
    </citation>
    <scope>NUCLEOTIDE SEQUENCE [LARGE SCALE GENOMIC DNA]</scope>
    <source>
        <strain evidence="1 2">CBS 114.80</strain>
    </source>
</reference>
<evidence type="ECO:0000313" key="2">
    <source>
        <dbReference type="Proteomes" id="UP000248817"/>
    </source>
</evidence>
<gene>
    <name evidence="1" type="ORF">BP00DRAFT_267525</name>
</gene>
<name>A0A2V5ILN4_9EURO</name>
<protein>
    <submittedName>
        <fullName evidence="1">Uncharacterized protein</fullName>
    </submittedName>
</protein>
<accession>A0A2V5ILN4</accession>
<dbReference type="Proteomes" id="UP000248817">
    <property type="component" value="Unassembled WGS sequence"/>
</dbReference>
<evidence type="ECO:0000313" key="1">
    <source>
        <dbReference type="EMBL" id="PYI35154.1"/>
    </source>
</evidence>
<sequence length="155" mass="17960">MRLNPILHDAYEQITYPYPFHQYMVSMARFLFCPDFCSLFFPWRISSLSLFSVMAQAHIHTHTHTHTHTYTHAHMHICTFWDHYSCGRERPLEPRPTSATEASWLESIIHHLRHRLEVREKTEGREACRCDGLSAPADSLGGSPMSIKPGLLGEQ</sequence>
<dbReference type="AlphaFoldDB" id="A0A2V5ILN4"/>
<keyword evidence="2" id="KW-1185">Reference proteome</keyword>
<proteinExistence type="predicted"/>